<organism evidence="3 4">
    <name type="scientific">Lachancea meyersii CBS 8951</name>
    <dbReference type="NCBI Taxonomy" id="1266667"/>
    <lineage>
        <taxon>Eukaryota</taxon>
        <taxon>Fungi</taxon>
        <taxon>Dikarya</taxon>
        <taxon>Ascomycota</taxon>
        <taxon>Saccharomycotina</taxon>
        <taxon>Saccharomycetes</taxon>
        <taxon>Saccharomycetales</taxon>
        <taxon>Saccharomycetaceae</taxon>
        <taxon>Lachancea</taxon>
    </lineage>
</organism>
<dbReference type="AlphaFoldDB" id="A0A1G4IMH1"/>
<dbReference type="PANTHER" id="PTHR16487:SF0">
    <property type="entry name" value="PROTEIN PHOSPHATASE 4 REGULATORY SUBUNIT 2-RELATED"/>
    <property type="match status" value="1"/>
</dbReference>
<dbReference type="GO" id="GO:0030289">
    <property type="term" value="C:protein phosphatase 4 complex"/>
    <property type="evidence" value="ECO:0007669"/>
    <property type="project" value="InterPro"/>
</dbReference>
<comment type="similarity">
    <text evidence="1">Belongs to the PPP4R2 family.</text>
</comment>
<dbReference type="GO" id="GO:0005737">
    <property type="term" value="C:cytoplasm"/>
    <property type="evidence" value="ECO:0007669"/>
    <property type="project" value="TreeGrafter"/>
</dbReference>
<feature type="compositionally biased region" description="Acidic residues" evidence="2">
    <location>
        <begin position="198"/>
        <end position="247"/>
    </location>
</feature>
<evidence type="ECO:0000256" key="2">
    <source>
        <dbReference type="SAM" id="MobiDB-lite"/>
    </source>
</evidence>
<feature type="compositionally biased region" description="Basic and acidic residues" evidence="2">
    <location>
        <begin position="180"/>
        <end position="197"/>
    </location>
</feature>
<keyword evidence="4" id="KW-1185">Reference proteome</keyword>
<dbReference type="OrthoDB" id="341898at2759"/>
<feature type="compositionally biased region" description="Basic and acidic residues" evidence="2">
    <location>
        <begin position="248"/>
        <end position="263"/>
    </location>
</feature>
<sequence length="402" mass="45316">MMGIKADHLYRNLTAIVVEKDASIFRTLAAKELIPELLVHMTETIPNDIFETDNETLHLVKRLQRLAQHLNSSFTENDTYPFTIQRICEVCYHPLKYFKTHELAKFVNALERCCLVSSCLKTEAQTSCENVGDAGDVSLKRIPWVEENDEKGLAAFLREIESTVSVNFGYENDDDDDDDVTNHADGADVDRAYVNRDDEGEEEEEEEEDGDYVAEEDDKDDDDDDDDEEYDQDEDIDGEEVQEEIEEAEKINERGQIDSEVSRTRTTGLRDAMAIDGRRNAHEGAGTFEEEESTSEDDDLDVNDVIRKRKPTEMDVYENEEIEVSKTTTPKKQKAAVTATATLARSPLFSQGSAVQSASLEQQISMLISPNPMTPSDSEKIIPIANEHLEESSPLANKSGKR</sequence>
<dbReference type="GO" id="GO:0019888">
    <property type="term" value="F:protein phosphatase regulator activity"/>
    <property type="evidence" value="ECO:0007669"/>
    <property type="project" value="InterPro"/>
</dbReference>
<dbReference type="Pfam" id="PF09184">
    <property type="entry name" value="PPP4R2"/>
    <property type="match status" value="1"/>
</dbReference>
<feature type="region of interest" description="Disordered" evidence="2">
    <location>
        <begin position="168"/>
        <end position="300"/>
    </location>
</feature>
<dbReference type="EMBL" id="LT598483">
    <property type="protein sequence ID" value="SCU77638.1"/>
    <property type="molecule type" value="Genomic_DNA"/>
</dbReference>
<reference evidence="4" key="1">
    <citation type="submission" date="2016-03" db="EMBL/GenBank/DDBJ databases">
        <authorList>
            <person name="Devillers Hugo."/>
        </authorList>
    </citation>
    <scope>NUCLEOTIDE SEQUENCE [LARGE SCALE GENOMIC DNA]</scope>
</reference>
<evidence type="ECO:0000256" key="1">
    <source>
        <dbReference type="ARBA" id="ARBA00009207"/>
    </source>
</evidence>
<evidence type="ECO:0000313" key="4">
    <source>
        <dbReference type="Proteomes" id="UP000191144"/>
    </source>
</evidence>
<accession>A0A1G4IMH1</accession>
<dbReference type="Proteomes" id="UP000191144">
    <property type="component" value="Chromosome A"/>
</dbReference>
<proteinExistence type="inferred from homology"/>
<evidence type="ECO:0000313" key="3">
    <source>
        <dbReference type="EMBL" id="SCU77638.1"/>
    </source>
</evidence>
<protein>
    <submittedName>
        <fullName evidence="3">LAME_0A01772g1_1</fullName>
    </submittedName>
</protein>
<dbReference type="GO" id="GO:0005634">
    <property type="term" value="C:nucleus"/>
    <property type="evidence" value="ECO:0007669"/>
    <property type="project" value="TreeGrafter"/>
</dbReference>
<name>A0A1G4IMH1_9SACH</name>
<feature type="compositionally biased region" description="Acidic residues" evidence="2">
    <location>
        <begin position="288"/>
        <end position="300"/>
    </location>
</feature>
<gene>
    <name evidence="3" type="ORF">LAME_0A01772G</name>
</gene>
<dbReference type="PANTHER" id="PTHR16487">
    <property type="entry name" value="PPP4R2-RELATED PROTEIN"/>
    <property type="match status" value="1"/>
</dbReference>
<dbReference type="InterPro" id="IPR015267">
    <property type="entry name" value="PPP4R2"/>
</dbReference>